<dbReference type="PROSITE" id="PS50089">
    <property type="entry name" value="ZF_RING_2"/>
    <property type="match status" value="1"/>
</dbReference>
<keyword evidence="10" id="KW-0862">Zinc</keyword>
<dbReference type="GO" id="GO:0008270">
    <property type="term" value="F:zinc ion binding"/>
    <property type="evidence" value="ECO:0007669"/>
    <property type="project" value="UniProtKB-KW"/>
</dbReference>
<proteinExistence type="predicted"/>
<dbReference type="SUPFAM" id="SSF57850">
    <property type="entry name" value="RING/U-box"/>
    <property type="match status" value="1"/>
</dbReference>
<evidence type="ECO:0000256" key="12">
    <source>
        <dbReference type="ARBA" id="ARBA00023136"/>
    </source>
</evidence>
<dbReference type="SMART" id="SM00184">
    <property type="entry name" value="RING"/>
    <property type="match status" value="1"/>
</dbReference>
<evidence type="ECO:0000256" key="8">
    <source>
        <dbReference type="ARBA" id="ARBA00022771"/>
    </source>
</evidence>
<dbReference type="InterPro" id="IPR044235">
    <property type="entry name" value="RNFT1/2"/>
</dbReference>
<evidence type="ECO:0000313" key="20">
    <source>
        <dbReference type="EMBL" id="KAJ1185707.1"/>
    </source>
</evidence>
<dbReference type="FunFam" id="3.30.40.10:FF:000440">
    <property type="entry name" value="RING finger and transmembrane domain-containing protein 1"/>
    <property type="match status" value="1"/>
</dbReference>
<dbReference type="InterPro" id="IPR001841">
    <property type="entry name" value="Znf_RING"/>
</dbReference>
<comment type="pathway">
    <text evidence="3">Protein modification; protein ubiquitination.</text>
</comment>
<comment type="subcellular location">
    <subcellularLocation>
        <location evidence="2">Endomembrane system</location>
        <topology evidence="2">Multi-pass membrane protein</topology>
    </subcellularLocation>
</comment>
<feature type="transmembrane region" description="Helical" evidence="18">
    <location>
        <begin position="164"/>
        <end position="184"/>
    </location>
</feature>
<dbReference type="InterPro" id="IPR013083">
    <property type="entry name" value="Znf_RING/FYVE/PHD"/>
</dbReference>
<dbReference type="PANTHER" id="PTHR15860:SF1">
    <property type="entry name" value="E3 UBIQUITIN-PROTEIN LIGASE RNFT1"/>
    <property type="match status" value="1"/>
</dbReference>
<evidence type="ECO:0000256" key="14">
    <source>
        <dbReference type="ARBA" id="ARBA00039413"/>
    </source>
</evidence>
<keyword evidence="7" id="KW-0479">Metal-binding</keyword>
<evidence type="ECO:0000256" key="15">
    <source>
        <dbReference type="ARBA" id="ARBA00042946"/>
    </source>
</evidence>
<keyword evidence="5" id="KW-0808">Transferase</keyword>
<dbReference type="InterPro" id="IPR017907">
    <property type="entry name" value="Znf_RING_CS"/>
</dbReference>
<dbReference type="EMBL" id="JANPWB010000005">
    <property type="protein sequence ID" value="KAJ1185707.1"/>
    <property type="molecule type" value="Genomic_DNA"/>
</dbReference>
<evidence type="ECO:0000256" key="4">
    <source>
        <dbReference type="ARBA" id="ARBA00012483"/>
    </source>
</evidence>
<feature type="compositionally biased region" description="Basic residues" evidence="17">
    <location>
        <begin position="104"/>
        <end position="120"/>
    </location>
</feature>
<feature type="transmembrane region" description="Helical" evidence="18">
    <location>
        <begin position="320"/>
        <end position="340"/>
    </location>
</feature>
<dbReference type="GO" id="GO:0005783">
    <property type="term" value="C:endoplasmic reticulum"/>
    <property type="evidence" value="ECO:0007669"/>
    <property type="project" value="TreeGrafter"/>
</dbReference>
<gene>
    <name evidence="20" type="ORF">NDU88_002494</name>
</gene>
<dbReference type="EC" id="2.3.2.27" evidence="4"/>
<keyword evidence="6 18" id="KW-0812">Transmembrane</keyword>
<evidence type="ECO:0000259" key="19">
    <source>
        <dbReference type="PROSITE" id="PS50089"/>
    </source>
</evidence>
<feature type="compositionally biased region" description="Polar residues" evidence="17">
    <location>
        <begin position="49"/>
        <end position="69"/>
    </location>
</feature>
<dbReference type="CDD" id="cd16741">
    <property type="entry name" value="RING-HC_RNFT1"/>
    <property type="match status" value="1"/>
</dbReference>
<comment type="function">
    <text evidence="13">E3 ubiquitin-protein ligase that acts in the endoplasmic reticulum (ER)-associated degradation (ERAD) pathway, which targets misfolded proteins that accumulate in the endoplasmic reticulum (ER) for ubiquitination and subsequent proteasome-mediated degradation. Protects cells from ER stress-induced apoptosis.</text>
</comment>
<feature type="domain" description="RING-type" evidence="19">
    <location>
        <begin position="374"/>
        <end position="412"/>
    </location>
</feature>
<keyword evidence="12 18" id="KW-0472">Membrane</keyword>
<feature type="region of interest" description="Disordered" evidence="17">
    <location>
        <begin position="49"/>
        <end position="135"/>
    </location>
</feature>
<sequence length="434" mass="49958">MSIGISPRRPTLGWRLGDFGIMKLRLQNERLRSSEATEFDEKAALMMQTNSSQTHNQPANGSGDNSSLAQPPPVPRLPLDVPSHGSDLHIQLDVPLQEDGERRGSRRHRPNSHSHTHGHTHTSSSGDTEDTESGEHSSAMSEFRYVFEWLQKSLPYILILSAKLILQHFLGISVGIGLLTTFLYANKSIVNQVFLREKSSKLQCLWLLVFLSSSSILLYYTFLTESLYYSLIFLNPTLGFLQFWDVLWIVGITDFVLKFIFMGFKCLVLLVPSFVMSYKYKGFCYMFVEEFGQYYRILIPVPVWFRYLIGYKEADSVTGWSLGILLALFYLILKLLDVFARWRTFKKILRVFYKQPQYGVAATKRQCSEADDICPICQVEFTKPIALVCQHIFCEECISLWFNREKTCPLCRTVISDHVYKWKDGATSPHLQIY</sequence>
<keyword evidence="8 16" id="KW-0863">Zinc-finger</keyword>
<evidence type="ECO:0000256" key="17">
    <source>
        <dbReference type="SAM" id="MobiDB-lite"/>
    </source>
</evidence>
<evidence type="ECO:0000256" key="13">
    <source>
        <dbReference type="ARBA" id="ARBA00037172"/>
    </source>
</evidence>
<dbReference type="Gene3D" id="3.30.40.10">
    <property type="entry name" value="Zinc/RING finger domain, C3HC4 (zinc finger)"/>
    <property type="match status" value="1"/>
</dbReference>
<comment type="caution">
    <text evidence="20">The sequence shown here is derived from an EMBL/GenBank/DDBJ whole genome shotgun (WGS) entry which is preliminary data.</text>
</comment>
<evidence type="ECO:0000256" key="11">
    <source>
        <dbReference type="ARBA" id="ARBA00022989"/>
    </source>
</evidence>
<evidence type="ECO:0000256" key="16">
    <source>
        <dbReference type="PROSITE-ProRule" id="PRU00175"/>
    </source>
</evidence>
<dbReference type="GO" id="GO:1904294">
    <property type="term" value="P:positive regulation of ERAD pathway"/>
    <property type="evidence" value="ECO:0007669"/>
    <property type="project" value="InterPro"/>
</dbReference>
<evidence type="ECO:0000256" key="2">
    <source>
        <dbReference type="ARBA" id="ARBA00004127"/>
    </source>
</evidence>
<evidence type="ECO:0000256" key="5">
    <source>
        <dbReference type="ARBA" id="ARBA00022679"/>
    </source>
</evidence>
<evidence type="ECO:0000256" key="6">
    <source>
        <dbReference type="ARBA" id="ARBA00022692"/>
    </source>
</evidence>
<feature type="transmembrane region" description="Helical" evidence="18">
    <location>
        <begin position="204"/>
        <end position="222"/>
    </location>
</feature>
<evidence type="ECO:0000256" key="10">
    <source>
        <dbReference type="ARBA" id="ARBA00022833"/>
    </source>
</evidence>
<dbReference type="Proteomes" id="UP001066276">
    <property type="component" value="Chromosome 3_1"/>
</dbReference>
<evidence type="ECO:0000256" key="18">
    <source>
        <dbReference type="SAM" id="Phobius"/>
    </source>
</evidence>
<protein>
    <recommendedName>
        <fullName evidence="14">E3 ubiquitin-protein ligase RNFT1</fullName>
        <ecNumber evidence="4">2.3.2.27</ecNumber>
    </recommendedName>
    <alternativeName>
        <fullName evidence="15">RING finger and transmembrane domain-containing protein 1</fullName>
    </alternativeName>
</protein>
<name>A0AAV7U9G4_PLEWA</name>
<evidence type="ECO:0000256" key="7">
    <source>
        <dbReference type="ARBA" id="ARBA00022723"/>
    </source>
</evidence>
<evidence type="ECO:0000313" key="21">
    <source>
        <dbReference type="Proteomes" id="UP001066276"/>
    </source>
</evidence>
<dbReference type="GO" id="GO:0061630">
    <property type="term" value="F:ubiquitin protein ligase activity"/>
    <property type="evidence" value="ECO:0007669"/>
    <property type="project" value="UniProtKB-EC"/>
</dbReference>
<reference evidence="20" key="1">
    <citation type="journal article" date="2022" name="bioRxiv">
        <title>Sequencing and chromosome-scale assembly of the giantPleurodeles waltlgenome.</title>
        <authorList>
            <person name="Brown T."/>
            <person name="Elewa A."/>
            <person name="Iarovenko S."/>
            <person name="Subramanian E."/>
            <person name="Araus A.J."/>
            <person name="Petzold A."/>
            <person name="Susuki M."/>
            <person name="Suzuki K.-i.T."/>
            <person name="Hayashi T."/>
            <person name="Toyoda A."/>
            <person name="Oliveira C."/>
            <person name="Osipova E."/>
            <person name="Leigh N.D."/>
            <person name="Simon A."/>
            <person name="Yun M.H."/>
        </authorList>
    </citation>
    <scope>NUCLEOTIDE SEQUENCE</scope>
    <source>
        <strain evidence="20">20211129_DDA</strain>
        <tissue evidence="20">Liver</tissue>
    </source>
</reference>
<evidence type="ECO:0000256" key="3">
    <source>
        <dbReference type="ARBA" id="ARBA00004906"/>
    </source>
</evidence>
<evidence type="ECO:0000256" key="1">
    <source>
        <dbReference type="ARBA" id="ARBA00000900"/>
    </source>
</evidence>
<organism evidence="20 21">
    <name type="scientific">Pleurodeles waltl</name>
    <name type="common">Iberian ribbed newt</name>
    <dbReference type="NCBI Taxonomy" id="8319"/>
    <lineage>
        <taxon>Eukaryota</taxon>
        <taxon>Metazoa</taxon>
        <taxon>Chordata</taxon>
        <taxon>Craniata</taxon>
        <taxon>Vertebrata</taxon>
        <taxon>Euteleostomi</taxon>
        <taxon>Amphibia</taxon>
        <taxon>Batrachia</taxon>
        <taxon>Caudata</taxon>
        <taxon>Salamandroidea</taxon>
        <taxon>Salamandridae</taxon>
        <taxon>Pleurodelinae</taxon>
        <taxon>Pleurodeles</taxon>
    </lineage>
</organism>
<dbReference type="Pfam" id="PF13639">
    <property type="entry name" value="zf-RING_2"/>
    <property type="match status" value="1"/>
</dbReference>
<feature type="transmembrane region" description="Helical" evidence="18">
    <location>
        <begin position="255"/>
        <end position="278"/>
    </location>
</feature>
<dbReference type="PANTHER" id="PTHR15860">
    <property type="entry name" value="UNCHARACTERIZED RING FINGER-CONTAINING PROTEIN"/>
    <property type="match status" value="1"/>
</dbReference>
<feature type="transmembrane region" description="Helical" evidence="18">
    <location>
        <begin position="228"/>
        <end position="248"/>
    </location>
</feature>
<keyword evidence="11 18" id="KW-1133">Transmembrane helix</keyword>
<evidence type="ECO:0000256" key="9">
    <source>
        <dbReference type="ARBA" id="ARBA00022786"/>
    </source>
</evidence>
<accession>A0AAV7U9G4</accession>
<dbReference type="AlphaFoldDB" id="A0AAV7U9G4"/>
<keyword evidence="21" id="KW-1185">Reference proteome</keyword>
<dbReference type="PROSITE" id="PS00518">
    <property type="entry name" value="ZF_RING_1"/>
    <property type="match status" value="1"/>
</dbReference>
<comment type="catalytic activity">
    <reaction evidence="1">
        <text>S-ubiquitinyl-[E2 ubiquitin-conjugating enzyme]-L-cysteine + [acceptor protein]-L-lysine = [E2 ubiquitin-conjugating enzyme]-L-cysteine + N(6)-ubiquitinyl-[acceptor protein]-L-lysine.</text>
        <dbReference type="EC" id="2.3.2.27"/>
    </reaction>
</comment>
<keyword evidence="9" id="KW-0833">Ubl conjugation pathway</keyword>